<keyword evidence="3" id="KW-0346">Stress response</keyword>
<dbReference type="PROSITE" id="PS51879">
    <property type="entry name" value="RST"/>
    <property type="match status" value="1"/>
</dbReference>
<evidence type="ECO:0000256" key="4">
    <source>
        <dbReference type="ARBA" id="ARBA00023242"/>
    </source>
</evidence>
<keyword evidence="8" id="KW-1185">Reference proteome</keyword>
<evidence type="ECO:0000313" key="8">
    <source>
        <dbReference type="Proteomes" id="UP000032141"/>
    </source>
</evidence>
<evidence type="ECO:0000259" key="5">
    <source>
        <dbReference type="PROSITE" id="PS51059"/>
    </source>
</evidence>
<dbReference type="InterPro" id="IPR022003">
    <property type="entry name" value="RST"/>
</dbReference>
<evidence type="ECO:0000256" key="2">
    <source>
        <dbReference type="ARBA" id="ARBA00022473"/>
    </source>
</evidence>
<dbReference type="OMA" id="ISREVWI"/>
<dbReference type="EnsemblPlants" id="Bo6g111040.1">
    <property type="protein sequence ID" value="Bo6g111040.1"/>
    <property type="gene ID" value="Bo6g111040"/>
</dbReference>
<name>A0A0D3CZK5_BRAOL</name>
<evidence type="ECO:0000256" key="3">
    <source>
        <dbReference type="ARBA" id="ARBA00023016"/>
    </source>
</evidence>
<dbReference type="eggNOG" id="ENOG502QWND">
    <property type="taxonomic scope" value="Eukaryota"/>
</dbReference>
<evidence type="ECO:0000259" key="6">
    <source>
        <dbReference type="PROSITE" id="PS51879"/>
    </source>
</evidence>
<keyword evidence="4" id="KW-0539">Nucleus</keyword>
<dbReference type="PROSITE" id="PS51059">
    <property type="entry name" value="PARP_CATALYTIC"/>
    <property type="match status" value="1"/>
</dbReference>
<dbReference type="GO" id="GO:0005634">
    <property type="term" value="C:nucleus"/>
    <property type="evidence" value="ECO:0007669"/>
    <property type="project" value="UniProtKB-SubCell"/>
</dbReference>
<dbReference type="SUPFAM" id="SSF56399">
    <property type="entry name" value="ADP-ribosylation"/>
    <property type="match status" value="1"/>
</dbReference>
<dbReference type="AlphaFoldDB" id="A0A0D3CZK5"/>
<organism evidence="7 8">
    <name type="scientific">Brassica oleracea var. oleracea</name>
    <dbReference type="NCBI Taxonomy" id="109376"/>
    <lineage>
        <taxon>Eukaryota</taxon>
        <taxon>Viridiplantae</taxon>
        <taxon>Streptophyta</taxon>
        <taxon>Embryophyta</taxon>
        <taxon>Tracheophyta</taxon>
        <taxon>Spermatophyta</taxon>
        <taxon>Magnoliopsida</taxon>
        <taxon>eudicotyledons</taxon>
        <taxon>Gunneridae</taxon>
        <taxon>Pentapetalae</taxon>
        <taxon>rosids</taxon>
        <taxon>malvids</taxon>
        <taxon>Brassicales</taxon>
        <taxon>Brassicaceae</taxon>
        <taxon>Brassiceae</taxon>
        <taxon>Brassica</taxon>
    </lineage>
</organism>
<dbReference type="Proteomes" id="UP000032141">
    <property type="component" value="Chromosome C6"/>
</dbReference>
<dbReference type="PANTHER" id="PTHR32263">
    <property type="entry name" value="INACTIVE POLY [ADP-RIBOSE] POLYMERASE SRO4-RELATED"/>
    <property type="match status" value="1"/>
</dbReference>
<dbReference type="Pfam" id="PF12174">
    <property type="entry name" value="RST"/>
    <property type="match status" value="1"/>
</dbReference>
<evidence type="ECO:0000313" key="7">
    <source>
        <dbReference type="EnsemblPlants" id="Bo6g111040.1"/>
    </source>
</evidence>
<dbReference type="HOGENOM" id="CLU_062533_0_0_1"/>
<accession>A0A0D3CZK5</accession>
<protein>
    <recommendedName>
        <fullName evidence="9">Poly [ADP-ribose] polymerase</fullName>
    </recommendedName>
</protein>
<keyword evidence="2" id="KW-0217">Developmental protein</keyword>
<dbReference type="PANTHER" id="PTHR32263:SF16">
    <property type="entry name" value="INACTIVE POLY [ADP-RIBOSE] POLYMERASE SRO3-RELATED"/>
    <property type="match status" value="1"/>
</dbReference>
<evidence type="ECO:0000256" key="1">
    <source>
        <dbReference type="ARBA" id="ARBA00004123"/>
    </source>
</evidence>
<evidence type="ECO:0008006" key="9">
    <source>
        <dbReference type="Google" id="ProtNLM"/>
    </source>
</evidence>
<dbReference type="Gene3D" id="3.90.228.10">
    <property type="match status" value="1"/>
</dbReference>
<reference evidence="7 8" key="1">
    <citation type="journal article" date="2014" name="Genome Biol.">
        <title>Transcriptome and methylome profiling reveals relics of genome dominance in the mesopolyploid Brassica oleracea.</title>
        <authorList>
            <person name="Parkin I.A."/>
            <person name="Koh C."/>
            <person name="Tang H."/>
            <person name="Robinson S.J."/>
            <person name="Kagale S."/>
            <person name="Clarke W.E."/>
            <person name="Town C.D."/>
            <person name="Nixon J."/>
            <person name="Krishnakumar V."/>
            <person name="Bidwell S.L."/>
            <person name="Denoeud F."/>
            <person name="Belcram H."/>
            <person name="Links M.G."/>
            <person name="Just J."/>
            <person name="Clarke C."/>
            <person name="Bender T."/>
            <person name="Huebert T."/>
            <person name="Mason A.S."/>
            <person name="Pires J.C."/>
            <person name="Barker G."/>
            <person name="Moore J."/>
            <person name="Walley P.G."/>
            <person name="Manoli S."/>
            <person name="Batley J."/>
            <person name="Edwards D."/>
            <person name="Nelson M.N."/>
            <person name="Wang X."/>
            <person name="Paterson A.H."/>
            <person name="King G."/>
            <person name="Bancroft I."/>
            <person name="Chalhoub B."/>
            <person name="Sharpe A.G."/>
        </authorList>
    </citation>
    <scope>NUCLEOTIDE SEQUENCE</scope>
    <source>
        <strain evidence="7 8">cv. TO1000</strain>
    </source>
</reference>
<feature type="domain" description="PARP catalytic" evidence="5">
    <location>
        <begin position="14"/>
        <end position="240"/>
    </location>
</feature>
<dbReference type="InterPro" id="IPR044964">
    <property type="entry name" value="RCD1/SRO1-5"/>
</dbReference>
<dbReference type="STRING" id="109376.A0A0D3CZK5"/>
<dbReference type="InterPro" id="IPR012317">
    <property type="entry name" value="Poly(ADP-ribose)pol_cat_dom"/>
</dbReference>
<dbReference type="Gramene" id="Bo6g111040.1">
    <property type="protein sequence ID" value="Bo6g111040.1"/>
    <property type="gene ID" value="Bo6g111040"/>
</dbReference>
<feature type="domain" description="RST" evidence="6">
    <location>
        <begin position="236"/>
        <end position="273"/>
    </location>
</feature>
<proteinExistence type="predicted"/>
<comment type="subcellular location">
    <subcellularLocation>
        <location evidence="1">Nucleus</location>
    </subcellularLocation>
</comment>
<sequence>MMMAAQVEIVDNGEMIDSLSPHTSGDYSSTILLREENHEYDVVKNCFLSGMGLHAAETTIVSVRKTSAQRITAKAKLAASNVFAEAMKRKNGGDANVRYGWHSGSKEEIERIVSYGFSSSEVEKDEKDGRSHGVGVHFLHHKCSLAAAVLGEADEEGIQHLLLCRLILGKPERIISGSKQSYPSSSGYDCGVDNLENPRKYVIWSCNMNSYILPSHVVSFKSPTLRGLIRGGGGLGRARSPCVSFPILMSILSKSLDRPRMNVILTTYVDFRV</sequence>
<reference evidence="7" key="2">
    <citation type="submission" date="2015-03" db="UniProtKB">
        <authorList>
            <consortium name="EnsemblPlants"/>
        </authorList>
    </citation>
    <scope>IDENTIFICATION</scope>
</reference>
<dbReference type="GO" id="GO:0003950">
    <property type="term" value="F:NAD+ poly-ADP-ribosyltransferase activity"/>
    <property type="evidence" value="ECO:0007669"/>
    <property type="project" value="InterPro"/>
</dbReference>